<dbReference type="EMBL" id="JASCZI010000425">
    <property type="protein sequence ID" value="MED6111729.1"/>
    <property type="molecule type" value="Genomic_DNA"/>
</dbReference>
<proteinExistence type="predicted"/>
<reference evidence="2 3" key="1">
    <citation type="journal article" date="2023" name="Plants (Basel)">
        <title>Bridging the Gap: Combining Genomics and Transcriptomics Approaches to Understand Stylosanthes scabra, an Orphan Legume from the Brazilian Caatinga.</title>
        <authorList>
            <person name="Ferreira-Neto J.R.C."/>
            <person name="da Silva M.D."/>
            <person name="Binneck E."/>
            <person name="de Melo N.F."/>
            <person name="da Silva R.H."/>
            <person name="de Melo A.L.T.M."/>
            <person name="Pandolfi V."/>
            <person name="Bustamante F.O."/>
            <person name="Brasileiro-Vidal A.C."/>
            <person name="Benko-Iseppon A.M."/>
        </authorList>
    </citation>
    <scope>NUCLEOTIDE SEQUENCE [LARGE SCALE GENOMIC DNA]</scope>
    <source>
        <tissue evidence="2">Leaves</tissue>
    </source>
</reference>
<keyword evidence="3" id="KW-1185">Reference proteome</keyword>
<evidence type="ECO:0000313" key="2">
    <source>
        <dbReference type="EMBL" id="MED6111729.1"/>
    </source>
</evidence>
<feature type="domain" description="KIB1-4 beta-propeller" evidence="1">
    <location>
        <begin position="61"/>
        <end position="121"/>
    </location>
</feature>
<dbReference type="Proteomes" id="UP001341840">
    <property type="component" value="Unassembled WGS sequence"/>
</dbReference>
<comment type="caution">
    <text evidence="2">The sequence shown here is derived from an EMBL/GenBank/DDBJ whole genome shotgun (WGS) entry which is preliminary data.</text>
</comment>
<protein>
    <recommendedName>
        <fullName evidence="1">KIB1-4 beta-propeller domain-containing protein</fullName>
    </recommendedName>
</protein>
<name>A0ABU6QIF1_9FABA</name>
<dbReference type="InterPro" id="IPR005174">
    <property type="entry name" value="KIB1-4_b-propeller"/>
</dbReference>
<sequence>MISSNFNWFASNGAEISKEILWLLVPEESSSTHIYENEEIYHLMQLPIADEVPLQIQGLEENGINYIRPPEMQNNFIRSSYGGWLIILDTYQGSNYMLNAFTRVRLDLPPVSALPHIVDYNPNNYGSEYTLRVINEDPFD</sequence>
<evidence type="ECO:0000259" key="1">
    <source>
        <dbReference type="Pfam" id="PF03478"/>
    </source>
</evidence>
<accession>A0ABU6QIF1</accession>
<organism evidence="2 3">
    <name type="scientific">Stylosanthes scabra</name>
    <dbReference type="NCBI Taxonomy" id="79078"/>
    <lineage>
        <taxon>Eukaryota</taxon>
        <taxon>Viridiplantae</taxon>
        <taxon>Streptophyta</taxon>
        <taxon>Embryophyta</taxon>
        <taxon>Tracheophyta</taxon>
        <taxon>Spermatophyta</taxon>
        <taxon>Magnoliopsida</taxon>
        <taxon>eudicotyledons</taxon>
        <taxon>Gunneridae</taxon>
        <taxon>Pentapetalae</taxon>
        <taxon>rosids</taxon>
        <taxon>fabids</taxon>
        <taxon>Fabales</taxon>
        <taxon>Fabaceae</taxon>
        <taxon>Papilionoideae</taxon>
        <taxon>50 kb inversion clade</taxon>
        <taxon>dalbergioids sensu lato</taxon>
        <taxon>Dalbergieae</taxon>
        <taxon>Pterocarpus clade</taxon>
        <taxon>Stylosanthes</taxon>
    </lineage>
</organism>
<evidence type="ECO:0000313" key="3">
    <source>
        <dbReference type="Proteomes" id="UP001341840"/>
    </source>
</evidence>
<dbReference type="Pfam" id="PF03478">
    <property type="entry name" value="Beta-prop_KIB1-4"/>
    <property type="match status" value="1"/>
</dbReference>
<gene>
    <name evidence="2" type="ORF">PIB30_055013</name>
</gene>